<evidence type="ECO:0000256" key="4">
    <source>
        <dbReference type="ARBA" id="ARBA00022703"/>
    </source>
</evidence>
<proteinExistence type="inferred from homology"/>
<dbReference type="SUPFAM" id="SSF56854">
    <property type="entry name" value="Bcl-2 inhibitors of programmed cell death"/>
    <property type="match status" value="1"/>
</dbReference>
<feature type="compositionally biased region" description="Low complexity" evidence="7">
    <location>
        <begin position="1"/>
        <end position="17"/>
    </location>
</feature>
<dbReference type="Gene3D" id="1.10.437.10">
    <property type="entry name" value="Blc2-like"/>
    <property type="match status" value="1"/>
</dbReference>
<organism evidence="8 9">
    <name type="scientific">Paramuricea clavata</name>
    <name type="common">Red gorgonian</name>
    <name type="synonym">Violescent sea-whip</name>
    <dbReference type="NCBI Taxonomy" id="317549"/>
    <lineage>
        <taxon>Eukaryota</taxon>
        <taxon>Metazoa</taxon>
        <taxon>Cnidaria</taxon>
        <taxon>Anthozoa</taxon>
        <taxon>Octocorallia</taxon>
        <taxon>Malacalcyonacea</taxon>
        <taxon>Plexauridae</taxon>
        <taxon>Paramuricea</taxon>
    </lineage>
</organism>
<evidence type="ECO:0000256" key="7">
    <source>
        <dbReference type="SAM" id="MobiDB-lite"/>
    </source>
</evidence>
<keyword evidence="6" id="KW-0472">Membrane</keyword>
<dbReference type="GO" id="GO:0001836">
    <property type="term" value="P:release of cytochrome c from mitochondria"/>
    <property type="evidence" value="ECO:0007669"/>
    <property type="project" value="TreeGrafter"/>
</dbReference>
<dbReference type="PANTHER" id="PTHR11256">
    <property type="entry name" value="BCL-2 RELATED"/>
    <property type="match status" value="1"/>
</dbReference>
<keyword evidence="5" id="KW-1133">Transmembrane helix</keyword>
<dbReference type="GO" id="GO:0097192">
    <property type="term" value="P:extrinsic apoptotic signaling pathway in absence of ligand"/>
    <property type="evidence" value="ECO:0007669"/>
    <property type="project" value="TreeGrafter"/>
</dbReference>
<keyword evidence="3" id="KW-0812">Transmembrane</keyword>
<dbReference type="SMART" id="SM00337">
    <property type="entry name" value="BCL"/>
    <property type="match status" value="1"/>
</dbReference>
<reference evidence="8" key="1">
    <citation type="submission" date="2020-04" db="EMBL/GenBank/DDBJ databases">
        <authorList>
            <person name="Alioto T."/>
            <person name="Alioto T."/>
            <person name="Gomez Garrido J."/>
        </authorList>
    </citation>
    <scope>NUCLEOTIDE SEQUENCE</scope>
    <source>
        <strain evidence="8">A484AB</strain>
    </source>
</reference>
<dbReference type="Proteomes" id="UP001152795">
    <property type="component" value="Unassembled WGS sequence"/>
</dbReference>
<sequence>MSFDSCSDYSSSDSQDSPTEDYSNPFDEAFMKETEDLVVDYIGFRLRSKFRQSCLRGLPREILVPPSQPSNKAINLRNLATNLEDQHEQLFQQICFKVDLSESQAKRNFDRIAKEIFTEGNWNWGRIVSLITFIGVVSHHFVEQERPEMVCEVIQWLLQFIRVHLITWIIEKGGWVCEISSF</sequence>
<dbReference type="InterPro" id="IPR046371">
    <property type="entry name" value="Bcl-2_BH1-3"/>
</dbReference>
<comment type="caution">
    <text evidence="8">The sequence shown here is derived from an EMBL/GenBank/DDBJ whole genome shotgun (WGS) entry which is preliminary data.</text>
</comment>
<dbReference type="GO" id="GO:0008630">
    <property type="term" value="P:intrinsic apoptotic signaling pathway in response to DNA damage"/>
    <property type="evidence" value="ECO:0007669"/>
    <property type="project" value="TreeGrafter"/>
</dbReference>
<evidence type="ECO:0000313" key="8">
    <source>
        <dbReference type="EMBL" id="CAB4012416.1"/>
    </source>
</evidence>
<dbReference type="CDD" id="cd06845">
    <property type="entry name" value="Bcl-2_like"/>
    <property type="match status" value="1"/>
</dbReference>
<evidence type="ECO:0000256" key="5">
    <source>
        <dbReference type="ARBA" id="ARBA00022989"/>
    </source>
</evidence>
<evidence type="ECO:0000256" key="2">
    <source>
        <dbReference type="ARBA" id="ARBA00009458"/>
    </source>
</evidence>
<dbReference type="InterPro" id="IPR002475">
    <property type="entry name" value="Bcl2-like"/>
</dbReference>
<dbReference type="GO" id="GO:0051400">
    <property type="term" value="F:BH domain binding"/>
    <property type="evidence" value="ECO:0007669"/>
    <property type="project" value="TreeGrafter"/>
</dbReference>
<evidence type="ECO:0000256" key="1">
    <source>
        <dbReference type="ARBA" id="ARBA00004308"/>
    </source>
</evidence>
<keyword evidence="4" id="KW-0053">Apoptosis</keyword>
<evidence type="ECO:0000313" key="9">
    <source>
        <dbReference type="Proteomes" id="UP001152795"/>
    </source>
</evidence>
<dbReference type="InterPro" id="IPR026298">
    <property type="entry name" value="Bcl-2_fam"/>
</dbReference>
<dbReference type="GO" id="GO:0012505">
    <property type="term" value="C:endomembrane system"/>
    <property type="evidence" value="ECO:0007669"/>
    <property type="project" value="UniProtKB-SubCell"/>
</dbReference>
<dbReference type="OrthoDB" id="6021377at2759"/>
<dbReference type="Pfam" id="PF00452">
    <property type="entry name" value="Bcl-2"/>
    <property type="match status" value="1"/>
</dbReference>
<dbReference type="GO" id="GO:0005741">
    <property type="term" value="C:mitochondrial outer membrane"/>
    <property type="evidence" value="ECO:0007669"/>
    <property type="project" value="TreeGrafter"/>
</dbReference>
<evidence type="ECO:0000256" key="6">
    <source>
        <dbReference type="ARBA" id="ARBA00023136"/>
    </source>
</evidence>
<name>A0A7D9ENZ9_PARCT</name>
<dbReference type="PROSITE" id="PS50062">
    <property type="entry name" value="BCL2_FAMILY"/>
    <property type="match status" value="1"/>
</dbReference>
<dbReference type="GO" id="GO:0042981">
    <property type="term" value="P:regulation of apoptotic process"/>
    <property type="evidence" value="ECO:0007669"/>
    <property type="project" value="InterPro"/>
</dbReference>
<dbReference type="EMBL" id="CACRXK020007502">
    <property type="protein sequence ID" value="CAB4012416.1"/>
    <property type="molecule type" value="Genomic_DNA"/>
</dbReference>
<evidence type="ECO:0000256" key="3">
    <source>
        <dbReference type="ARBA" id="ARBA00022692"/>
    </source>
</evidence>
<comment type="subcellular location">
    <subcellularLocation>
        <location evidence="1">Endomembrane system</location>
    </subcellularLocation>
</comment>
<gene>
    <name evidence="8" type="ORF">PACLA_8A023872</name>
</gene>
<dbReference type="PANTHER" id="PTHR11256:SF47">
    <property type="entry name" value="BCL-2-LIKE PROTEIN 10"/>
    <property type="match status" value="1"/>
</dbReference>
<dbReference type="PRINTS" id="PR01862">
    <property type="entry name" value="BCL2FAMILY"/>
</dbReference>
<dbReference type="AlphaFoldDB" id="A0A7D9ENZ9"/>
<comment type="similarity">
    <text evidence="2">Belongs to the Bcl-2 family.</text>
</comment>
<protein>
    <submittedName>
        <fullName evidence="8">Apoptosis regulator R1-like</fullName>
    </submittedName>
</protein>
<feature type="region of interest" description="Disordered" evidence="7">
    <location>
        <begin position="1"/>
        <end position="25"/>
    </location>
</feature>
<keyword evidence="9" id="KW-1185">Reference proteome</keyword>
<accession>A0A7D9ENZ9</accession>
<dbReference type="InterPro" id="IPR036834">
    <property type="entry name" value="Bcl-2-like_sf"/>
</dbReference>